<name>A0AAF5PGQ0_WUCBA</name>
<dbReference type="InterPro" id="IPR050111">
    <property type="entry name" value="C-type_lectin/snaclec_domain"/>
</dbReference>
<dbReference type="InterPro" id="IPR016187">
    <property type="entry name" value="CTDL_fold"/>
</dbReference>
<evidence type="ECO:0000259" key="2">
    <source>
        <dbReference type="PROSITE" id="PS50041"/>
    </source>
</evidence>
<proteinExistence type="predicted"/>
<evidence type="ECO:0000313" key="3">
    <source>
        <dbReference type="Proteomes" id="UP000093561"/>
    </source>
</evidence>
<dbReference type="PANTHER" id="PTHR22803">
    <property type="entry name" value="MANNOSE, PHOSPHOLIPASE, LECTIN RECEPTOR RELATED"/>
    <property type="match status" value="1"/>
</dbReference>
<feature type="domain" description="C-type lectin" evidence="2">
    <location>
        <begin position="566"/>
        <end position="670"/>
    </location>
</feature>
<accession>A0AAF5PGQ0</accession>
<dbReference type="InterPro" id="IPR016186">
    <property type="entry name" value="C-type_lectin-like/link_sf"/>
</dbReference>
<reference evidence="3" key="2">
    <citation type="journal article" date="2016" name="Mol. Ecol.">
        <title>Population genomics of the filarial nematode parasite Wuchereria bancrofti from mosquitoes.</title>
        <authorList>
            <person name="Small S.T."/>
            <person name="Reimer L.J."/>
            <person name="Tisch D.J."/>
            <person name="King C.L."/>
            <person name="Christensen B.M."/>
            <person name="Siba P.M."/>
            <person name="Kazura J.W."/>
            <person name="Serre D."/>
            <person name="Zimmerman P.A."/>
        </authorList>
    </citation>
    <scope>NUCLEOTIDE SEQUENCE</scope>
    <source>
        <strain evidence="3">pt0022</strain>
    </source>
</reference>
<feature type="chain" id="PRO_5042124134" description="C-type lectin domain-containing protein" evidence="1">
    <location>
        <begin position="19"/>
        <end position="685"/>
    </location>
</feature>
<dbReference type="PROSITE" id="PS50041">
    <property type="entry name" value="C_TYPE_LECTIN_2"/>
    <property type="match status" value="1"/>
</dbReference>
<dbReference type="AlphaFoldDB" id="A0AAF5PGQ0"/>
<sequence length="685" mass="75749">MGKMNSLILMLLFASSTAWTRLKFAKSGSKNLQPNVMNRIACNHHSCLKNRKFLLTMVQSPLRIINIAVDQPVNILIRNSDECKYNEDCTDENFCWNGYCMPRGNPGDSCLTDDQCSSGLICSNQTESNDGICTSGNILIPHLTENNIKNVTDKSGMNWIPKDQVIKTNAKMEKKLETTFTHKDEGDIINRTSSELTSNFITGTMIVVGKTNMTEYSLPMTGINTFGGMMGGFSSLSITADSTLNTMTIKAPSSPTTEITTEDSLSTFPSFSTTEITTKDSLPTSLPFPAIEITTEDSLSTFPSFSATEITTKDSLPTSLPFPAIEITTEDSLSTFPSFSATEITTKDSLPTSLPFPAIEITTEDSLSTLPSFSATEITTKDSLPTSLPFPAIEITTENTLSAFPLFPSIEIAVQDSLSRVTEIITDNALPTKFPSSPMSEDSIEDAVMGPSFFSTENSGESKITTKFAFTIMIENSNISETEKEIPMVPSNQSDVTDMSTVGSHKEILFEFENDSRNYSETVDMISSYSSHPSNDSSTTGLNTTDISGYLMPQPQNWCDDGWKLFRGRCYIQMNDSNYTYHEAKKKCMNVGALLVTIVNEDVTEFLYSNFYFKHPFWIGLSNDGKGWKWSDGTKLKYQLWGKNEPNTVYSCVFAETEKNGRNWYTANCDDTILHDGVIGCVCQQ</sequence>
<protein>
    <recommendedName>
        <fullName evidence="2">C-type lectin domain-containing protein</fullName>
    </recommendedName>
</protein>
<feature type="signal peptide" evidence="1">
    <location>
        <begin position="1"/>
        <end position="18"/>
    </location>
</feature>
<dbReference type="Proteomes" id="UP000093561">
    <property type="component" value="Unassembled WGS sequence"/>
</dbReference>
<evidence type="ECO:0000313" key="4">
    <source>
        <dbReference type="WBParaSite" id="mrna-Wban_00317"/>
    </source>
</evidence>
<dbReference type="Gene3D" id="3.10.100.10">
    <property type="entry name" value="Mannose-Binding Protein A, subunit A"/>
    <property type="match status" value="1"/>
</dbReference>
<evidence type="ECO:0000256" key="1">
    <source>
        <dbReference type="SAM" id="SignalP"/>
    </source>
</evidence>
<dbReference type="InterPro" id="IPR001304">
    <property type="entry name" value="C-type_lectin-like"/>
</dbReference>
<dbReference type="SMART" id="SM00034">
    <property type="entry name" value="CLECT"/>
    <property type="match status" value="1"/>
</dbReference>
<reference evidence="3" key="1">
    <citation type="submission" date="2015-03" db="EMBL/GenBank/DDBJ databases">
        <title>Wuchereria bancrofti Genome Sequencing Papua New Guinea Strain.</title>
        <authorList>
            <person name="Small S.T."/>
            <person name="Serre D."/>
            <person name="Zimmerman P.A."/>
        </authorList>
    </citation>
    <scope>NUCLEOTIDE SEQUENCE [LARGE SCALE GENOMIC DNA]</scope>
    <source>
        <strain evidence="3">pt0022</strain>
    </source>
</reference>
<dbReference type="SUPFAM" id="SSF56436">
    <property type="entry name" value="C-type lectin-like"/>
    <property type="match status" value="1"/>
</dbReference>
<dbReference type="Pfam" id="PF00059">
    <property type="entry name" value="Lectin_C"/>
    <property type="match status" value="1"/>
</dbReference>
<organism evidence="3 4">
    <name type="scientific">Wuchereria bancrofti</name>
    <dbReference type="NCBI Taxonomy" id="6293"/>
    <lineage>
        <taxon>Eukaryota</taxon>
        <taxon>Metazoa</taxon>
        <taxon>Ecdysozoa</taxon>
        <taxon>Nematoda</taxon>
        <taxon>Chromadorea</taxon>
        <taxon>Rhabditida</taxon>
        <taxon>Spirurina</taxon>
        <taxon>Spiruromorpha</taxon>
        <taxon>Filarioidea</taxon>
        <taxon>Onchocercidae</taxon>
        <taxon>Wuchereria</taxon>
    </lineage>
</organism>
<reference evidence="4" key="3">
    <citation type="submission" date="2024-02" db="UniProtKB">
        <authorList>
            <consortium name="WormBaseParasite"/>
        </authorList>
    </citation>
    <scope>IDENTIFICATION</scope>
    <source>
        <strain evidence="4">pt0022</strain>
    </source>
</reference>
<keyword evidence="1" id="KW-0732">Signal</keyword>
<dbReference type="WBParaSite" id="mrna-Wban_00317">
    <property type="protein sequence ID" value="mrna-Wban_00317"/>
    <property type="gene ID" value="Wban_00317"/>
</dbReference>